<feature type="domain" description="GntR C-terminal" evidence="4">
    <location>
        <begin position="140"/>
        <end position="263"/>
    </location>
</feature>
<dbReference type="PANTHER" id="PTHR43537">
    <property type="entry name" value="TRANSCRIPTIONAL REGULATOR, GNTR FAMILY"/>
    <property type="match status" value="1"/>
</dbReference>
<dbReference type="Pfam" id="PF07729">
    <property type="entry name" value="FCD"/>
    <property type="match status" value="1"/>
</dbReference>
<comment type="caution">
    <text evidence="5">The sequence shown here is derived from an EMBL/GenBank/DDBJ whole genome shotgun (WGS) entry which is preliminary data.</text>
</comment>
<proteinExistence type="predicted"/>
<dbReference type="InterPro" id="IPR036388">
    <property type="entry name" value="WH-like_DNA-bd_sf"/>
</dbReference>
<keyword evidence="1" id="KW-0805">Transcription regulation</keyword>
<evidence type="ECO:0000256" key="3">
    <source>
        <dbReference type="ARBA" id="ARBA00023163"/>
    </source>
</evidence>
<dbReference type="Proteomes" id="UP000321249">
    <property type="component" value="Unassembled WGS sequence"/>
</dbReference>
<evidence type="ECO:0000256" key="2">
    <source>
        <dbReference type="ARBA" id="ARBA00023125"/>
    </source>
</evidence>
<keyword evidence="2" id="KW-0238">DNA-binding</keyword>
<dbReference type="PANTHER" id="PTHR43537:SF5">
    <property type="entry name" value="UXU OPERON TRANSCRIPTIONAL REGULATOR"/>
    <property type="match status" value="1"/>
</dbReference>
<dbReference type="AlphaFoldDB" id="A0A5C6TTC2"/>
<sequence length="297" mass="32775">MNYFNFASGGRVIPCGGSSSVMTREMGDIVVNRVSGGRLAEIKVVARAQPAVRKAAMALRADSLAAEPGGFLGSEDELILRYRVSRPTLRQAAALVGQEQLVTVRRGAGGGYFALRPDVSGIVHMSAILLELQGARIEDMLRAIEGIRLELIALAATTADDEVLERLAAFVASDEAIAEADYDFAHFVEAERSHNQMVGEASGNVVLHLFLQIVIELVWTRRPPEDALLGPRARYLEWRSLRNRMIRAVVARNAEGARSAARRCGARVREWLDEDAKHAAARRRTHNRTRHGYRRRA</sequence>
<evidence type="ECO:0000256" key="1">
    <source>
        <dbReference type="ARBA" id="ARBA00023015"/>
    </source>
</evidence>
<evidence type="ECO:0000313" key="6">
    <source>
        <dbReference type="Proteomes" id="UP000321249"/>
    </source>
</evidence>
<dbReference type="InterPro" id="IPR036390">
    <property type="entry name" value="WH_DNA-bd_sf"/>
</dbReference>
<name>A0A5C6TTC2_9SPHN</name>
<protein>
    <submittedName>
        <fullName evidence="5">FadR family transcriptional regulator</fullName>
    </submittedName>
</protein>
<dbReference type="GO" id="GO:0003677">
    <property type="term" value="F:DNA binding"/>
    <property type="evidence" value="ECO:0007669"/>
    <property type="project" value="UniProtKB-KW"/>
</dbReference>
<evidence type="ECO:0000313" key="5">
    <source>
        <dbReference type="EMBL" id="TXC63135.1"/>
    </source>
</evidence>
<evidence type="ECO:0000259" key="4">
    <source>
        <dbReference type="Pfam" id="PF07729"/>
    </source>
</evidence>
<keyword evidence="3" id="KW-0804">Transcription</keyword>
<keyword evidence="6" id="KW-1185">Reference proteome</keyword>
<gene>
    <name evidence="5" type="ORF">FRZ32_05370</name>
</gene>
<dbReference type="InterPro" id="IPR008920">
    <property type="entry name" value="TF_FadR/GntR_C"/>
</dbReference>
<dbReference type="Gene3D" id="1.20.120.530">
    <property type="entry name" value="GntR ligand-binding domain-like"/>
    <property type="match status" value="1"/>
</dbReference>
<organism evidence="5 6">
    <name type="scientific">Allosphingosinicella ginsenosidimutans</name>
    <dbReference type="NCBI Taxonomy" id="1176539"/>
    <lineage>
        <taxon>Bacteria</taxon>
        <taxon>Pseudomonadati</taxon>
        <taxon>Pseudomonadota</taxon>
        <taxon>Alphaproteobacteria</taxon>
        <taxon>Sphingomonadales</taxon>
        <taxon>Sphingomonadaceae</taxon>
        <taxon>Allosphingosinicella</taxon>
    </lineage>
</organism>
<dbReference type="InterPro" id="IPR011711">
    <property type="entry name" value="GntR_C"/>
</dbReference>
<dbReference type="SUPFAM" id="SSF48008">
    <property type="entry name" value="GntR ligand-binding domain-like"/>
    <property type="match status" value="1"/>
</dbReference>
<dbReference type="SUPFAM" id="SSF46785">
    <property type="entry name" value="Winged helix' DNA-binding domain"/>
    <property type="match status" value="1"/>
</dbReference>
<reference evidence="5 6" key="1">
    <citation type="journal article" date="2015" name="J. Microbiol.">
        <title>Sphingosinicella ginsenosidimutans sp. nov., with ginsenoside converting activity.</title>
        <authorList>
            <person name="Kim J.K."/>
            <person name="Kang M.S."/>
            <person name="Park S.C."/>
            <person name="Kim K.M."/>
            <person name="Choi K."/>
            <person name="Yoon M.H."/>
            <person name="Im W.T."/>
        </authorList>
    </citation>
    <scope>NUCLEOTIDE SEQUENCE [LARGE SCALE GENOMIC DNA]</scope>
    <source>
        <strain evidence="5 6">BS-11</strain>
    </source>
</reference>
<accession>A0A5C6TTC2</accession>
<dbReference type="Gene3D" id="1.10.10.10">
    <property type="entry name" value="Winged helix-like DNA-binding domain superfamily/Winged helix DNA-binding domain"/>
    <property type="match status" value="1"/>
</dbReference>
<dbReference type="EMBL" id="VOQQ01000001">
    <property type="protein sequence ID" value="TXC63135.1"/>
    <property type="molecule type" value="Genomic_DNA"/>
</dbReference>